<organism evidence="1 2">
    <name type="scientific">Escherichia phage Paul</name>
    <dbReference type="NCBI Taxonomy" id="2589659"/>
    <lineage>
        <taxon>Viruses</taxon>
        <taxon>Duplodnaviria</taxon>
        <taxon>Heunggongvirae</taxon>
        <taxon>Uroviricota</taxon>
        <taxon>Caudoviricetes</taxon>
        <taxon>Mktvariviridae</taxon>
        <taxon>Gordonclarkvirinae</taxon>
        <taxon>Kuravirus</taxon>
        <taxon>Kuravirus paul</taxon>
    </lineage>
</organism>
<name>A0A5B9N9U9_9CAUD</name>
<evidence type="ECO:0000313" key="2">
    <source>
        <dbReference type="Proteomes" id="UP000323499"/>
    </source>
</evidence>
<gene>
    <name evidence="1" type="ORF">CPT_Paul_095</name>
</gene>
<accession>A0A5B9N9U9</accession>
<keyword evidence="2" id="KW-1185">Reference proteome</keyword>
<protein>
    <submittedName>
        <fullName evidence="1">Uncharacterized protein</fullName>
    </submittedName>
</protein>
<evidence type="ECO:0000313" key="1">
    <source>
        <dbReference type="EMBL" id="QEG08191.1"/>
    </source>
</evidence>
<proteinExistence type="predicted"/>
<sequence length="31" mass="3381">MSYSDSTNLILIYFPYGADARARSVPQTSVG</sequence>
<dbReference type="Proteomes" id="UP000323499">
    <property type="component" value="Segment"/>
</dbReference>
<dbReference type="EMBL" id="MN045231">
    <property type="protein sequence ID" value="QEG08191.1"/>
    <property type="molecule type" value="Genomic_DNA"/>
</dbReference>
<reference evidence="2" key="1">
    <citation type="submission" date="2019-06" db="EMBL/GenBank/DDBJ databases">
        <title>Complete Genome Sequence of Escherichia coli Phage Paul.</title>
        <authorList>
            <person name="Holt A."/>
            <person name="Saldana R."/>
            <person name="Moreland R."/>
            <person name="Gill J.J."/>
            <person name="Liu M."/>
            <person name="Ramsey J."/>
        </authorList>
    </citation>
    <scope>NUCLEOTIDE SEQUENCE [LARGE SCALE GENOMIC DNA]</scope>
</reference>